<dbReference type="InterPro" id="IPR029052">
    <property type="entry name" value="Metallo-depent_PP-like"/>
</dbReference>
<proteinExistence type="predicted"/>
<evidence type="ECO:0000313" key="5">
    <source>
        <dbReference type="Proteomes" id="UP001592528"/>
    </source>
</evidence>
<dbReference type="Gene3D" id="2.60.40.380">
    <property type="entry name" value="Purple acid phosphatase-like, N-terminal"/>
    <property type="match status" value="1"/>
</dbReference>
<dbReference type="PANTHER" id="PTHR22953:SF153">
    <property type="entry name" value="PURPLE ACID PHOSPHATASE"/>
    <property type="match status" value="1"/>
</dbReference>
<dbReference type="EMBL" id="JBHEZZ010000003">
    <property type="protein sequence ID" value="MFC1401125.1"/>
    <property type="molecule type" value="Genomic_DNA"/>
</dbReference>
<dbReference type="SUPFAM" id="SSF56300">
    <property type="entry name" value="Metallo-dependent phosphatases"/>
    <property type="match status" value="1"/>
</dbReference>
<dbReference type="InterPro" id="IPR039331">
    <property type="entry name" value="PAPs-like"/>
</dbReference>
<dbReference type="InterPro" id="IPR004843">
    <property type="entry name" value="Calcineurin-like_PHP"/>
</dbReference>
<dbReference type="InterPro" id="IPR008963">
    <property type="entry name" value="Purple_acid_Pase-like_N"/>
</dbReference>
<evidence type="ECO:0000313" key="4">
    <source>
        <dbReference type="EMBL" id="MFC1401125.1"/>
    </source>
</evidence>
<sequence>MTKQGMTPEQAAQLSMAEQHEWFRRATSRRSMLRGGLVGAGTAIVGAAGLTGTASAAPVRSAASLLPTADRPNGSTVVPFGRHISYGADPTRQMSLAWQARAAVRNPFVRIGRSPQDLGQKLHADVRVLSTLASDTSPIDSVALVSPTTIEQYYLHAELDGLRPGETYYYTVGHDGWDPRANLAVVNSFTTAPSKRGAFTFTAFGDQGISYDAVATTHLIAGQHPAFHLHAGDVSYAEGTGHGLITDSYDPKVWDSFFQQVEAVAATVPWQVAAGNHEMEPWYSPDGNGGLAARFDFAGQQQTYYSFSYGNVAVITLDANDVSYEIPANNGYSGGKQTAWLKQELAALRKRSDIDFIVVQFHHCAYSTCSSHASEGGVRQYWVPLFDAYGVDLVINGHNHVYERTDPLKGGSVTTAAPSGATVTPATQGTTYVVAGGAGNSLYSFPAKDSYDGAVDDVSPIASFVNSPGQAKTAESVAWSRVRYTGYCLLAIDSAPATRGRTSKLTVRAIDGFGAEIDRVVLARTVK</sequence>
<keyword evidence="1" id="KW-0732">Signal</keyword>
<protein>
    <submittedName>
        <fullName evidence="4">Fibronectin type III domain-containing protein</fullName>
    </submittedName>
</protein>
<dbReference type="SUPFAM" id="SSF49363">
    <property type="entry name" value="Purple acid phosphatase, N-terminal domain"/>
    <property type="match status" value="1"/>
</dbReference>
<dbReference type="PANTHER" id="PTHR22953">
    <property type="entry name" value="ACID PHOSPHATASE RELATED"/>
    <property type="match status" value="1"/>
</dbReference>
<evidence type="ECO:0000259" key="2">
    <source>
        <dbReference type="Pfam" id="PF00149"/>
    </source>
</evidence>
<name>A0ABV6UI41_9ACTN</name>
<accession>A0ABV6UI41</accession>
<keyword evidence="5" id="KW-1185">Reference proteome</keyword>
<dbReference type="Proteomes" id="UP001592528">
    <property type="component" value="Unassembled WGS sequence"/>
</dbReference>
<organism evidence="4 5">
    <name type="scientific">Streptacidiphilus cavernicola</name>
    <dbReference type="NCBI Taxonomy" id="3342716"/>
    <lineage>
        <taxon>Bacteria</taxon>
        <taxon>Bacillati</taxon>
        <taxon>Actinomycetota</taxon>
        <taxon>Actinomycetes</taxon>
        <taxon>Kitasatosporales</taxon>
        <taxon>Streptomycetaceae</taxon>
        <taxon>Streptacidiphilus</taxon>
    </lineage>
</organism>
<dbReference type="PROSITE" id="PS51318">
    <property type="entry name" value="TAT"/>
    <property type="match status" value="1"/>
</dbReference>
<comment type="caution">
    <text evidence="4">The sequence shown here is derived from an EMBL/GenBank/DDBJ whole genome shotgun (WGS) entry which is preliminary data.</text>
</comment>
<dbReference type="Pfam" id="PF16656">
    <property type="entry name" value="Pur_ac_phosph_N"/>
    <property type="match status" value="1"/>
</dbReference>
<evidence type="ECO:0000259" key="3">
    <source>
        <dbReference type="Pfam" id="PF16656"/>
    </source>
</evidence>
<feature type="domain" description="Calcineurin-like phosphoesterase" evidence="2">
    <location>
        <begin position="201"/>
        <end position="402"/>
    </location>
</feature>
<dbReference type="Pfam" id="PF00149">
    <property type="entry name" value="Metallophos"/>
    <property type="match status" value="1"/>
</dbReference>
<evidence type="ECO:0000256" key="1">
    <source>
        <dbReference type="ARBA" id="ARBA00022729"/>
    </source>
</evidence>
<feature type="domain" description="Purple acid phosphatase N-terminal" evidence="3">
    <location>
        <begin position="79"/>
        <end position="183"/>
    </location>
</feature>
<dbReference type="RefSeq" id="WP_030256863.1">
    <property type="nucleotide sequence ID" value="NZ_JBHEZZ010000003.1"/>
</dbReference>
<dbReference type="Gene3D" id="3.60.21.10">
    <property type="match status" value="1"/>
</dbReference>
<dbReference type="InterPro" id="IPR006311">
    <property type="entry name" value="TAT_signal"/>
</dbReference>
<reference evidence="4 5" key="1">
    <citation type="submission" date="2024-09" db="EMBL/GenBank/DDBJ databases">
        <authorList>
            <person name="Lee S.D."/>
        </authorList>
    </citation>
    <scope>NUCLEOTIDE SEQUENCE [LARGE SCALE GENOMIC DNA]</scope>
    <source>
        <strain evidence="4 5">N1-5</strain>
    </source>
</reference>
<gene>
    <name evidence="4" type="ORF">ACEZDJ_07480</name>
</gene>
<dbReference type="InterPro" id="IPR015914">
    <property type="entry name" value="PAPs_N"/>
</dbReference>